<dbReference type="InterPro" id="IPR042099">
    <property type="entry name" value="ANL_N_sf"/>
</dbReference>
<dbReference type="Gene3D" id="3.40.50.12780">
    <property type="entry name" value="N-terminal domain of ligase-like"/>
    <property type="match status" value="1"/>
</dbReference>
<dbReference type="PANTHER" id="PTHR36932">
    <property type="entry name" value="CAPSULAR POLYSACCHARIDE BIOSYNTHESIS PROTEIN"/>
    <property type="match status" value="1"/>
</dbReference>
<sequence length="442" mass="50814">MEFKTWQYLLRYSLAKPRALRGFREAIKNQTLSRDKLQGVVRTKIKKLVSIAYKNVPWYRKVLDRHNLDYKKITIKEEFNKIPVLTREELANNFEQFISENIDKEELKISTTGGSTGKPLKIGMDPEVVREIPKWQMLSWWGLSPIDNMATLYRGVPMSGVKRIALKLIRWPQKILYMDATNISKNNIQKFIDEYDHVKPKLIHGYVGALDAIADYILQNNINLSPPEVIWSTASPITSIQENKISKAFKAPICDQYGCSEIYFIAAECPHKEGLHIFVDSVKVEILDDNNKPVPDGEYGKIVITNLNEYSFPLIRYENGDKGRLLTKKCSCGLSLPLMDKVKGRISDNIELPNGTVLSGEYLTTIFDNYTETVKQFQVIQHKSDNITIKVVLSGSYHENNNVVSNVRDKLEKRINNQVKLRFECVERIPKKGGKIQFIIKE</sequence>
<dbReference type="EMBL" id="JAALLT010000002">
    <property type="protein sequence ID" value="NGP75946.1"/>
    <property type="molecule type" value="Genomic_DNA"/>
</dbReference>
<name>A0A6M1SUZ3_9BACT</name>
<dbReference type="Proteomes" id="UP000473278">
    <property type="component" value="Unassembled WGS sequence"/>
</dbReference>
<gene>
    <name evidence="1" type="ORF">G3570_04825</name>
</gene>
<keyword evidence="1" id="KW-0436">Ligase</keyword>
<organism evidence="1 2">
    <name type="scientific">Halalkalibaculum roseum</name>
    <dbReference type="NCBI Taxonomy" id="2709311"/>
    <lineage>
        <taxon>Bacteria</taxon>
        <taxon>Pseudomonadati</taxon>
        <taxon>Balneolota</taxon>
        <taxon>Balneolia</taxon>
        <taxon>Balneolales</taxon>
        <taxon>Balneolaceae</taxon>
        <taxon>Halalkalibaculum</taxon>
    </lineage>
</organism>
<keyword evidence="2" id="KW-1185">Reference proteome</keyword>
<dbReference type="RefSeq" id="WP_165139863.1">
    <property type="nucleotide sequence ID" value="NZ_JAALLT010000002.1"/>
</dbReference>
<dbReference type="InterPro" id="IPR053158">
    <property type="entry name" value="CapK_Type1_Caps_Biosynth"/>
</dbReference>
<dbReference type="GO" id="GO:0016874">
    <property type="term" value="F:ligase activity"/>
    <property type="evidence" value="ECO:0007669"/>
    <property type="project" value="UniProtKB-KW"/>
</dbReference>
<dbReference type="AlphaFoldDB" id="A0A6M1SUZ3"/>
<reference evidence="1 2" key="1">
    <citation type="submission" date="2020-02" db="EMBL/GenBank/DDBJ databases">
        <title>Balneolaceae bacterium YR4-1, complete genome.</title>
        <authorList>
            <person name="Li Y."/>
            <person name="Wu S."/>
        </authorList>
    </citation>
    <scope>NUCLEOTIDE SEQUENCE [LARGE SCALE GENOMIC DNA]</scope>
    <source>
        <strain evidence="1 2">YR4-1</strain>
    </source>
</reference>
<accession>A0A6M1SUZ3</accession>
<proteinExistence type="predicted"/>
<dbReference type="PANTHER" id="PTHR36932:SF1">
    <property type="entry name" value="CAPSULAR POLYSACCHARIDE BIOSYNTHESIS PROTEIN"/>
    <property type="match status" value="1"/>
</dbReference>
<protein>
    <submittedName>
        <fullName evidence="1">Phenylacetate--CoA ligase family protein</fullName>
    </submittedName>
</protein>
<evidence type="ECO:0000313" key="1">
    <source>
        <dbReference type="EMBL" id="NGP75946.1"/>
    </source>
</evidence>
<evidence type="ECO:0000313" key="2">
    <source>
        <dbReference type="Proteomes" id="UP000473278"/>
    </source>
</evidence>
<comment type="caution">
    <text evidence="1">The sequence shown here is derived from an EMBL/GenBank/DDBJ whole genome shotgun (WGS) entry which is preliminary data.</text>
</comment>
<dbReference type="SUPFAM" id="SSF56801">
    <property type="entry name" value="Acetyl-CoA synthetase-like"/>
    <property type="match status" value="1"/>
</dbReference>